<dbReference type="InterPro" id="IPR001296">
    <property type="entry name" value="Glyco_trans_1"/>
</dbReference>
<evidence type="ECO:0000313" key="4">
    <source>
        <dbReference type="EMBL" id="KAK3905151.1"/>
    </source>
</evidence>
<feature type="domain" description="Glycosyl transferase family 1" evidence="3">
    <location>
        <begin position="269"/>
        <end position="333"/>
    </location>
</feature>
<keyword evidence="5" id="KW-1185">Reference proteome</keyword>
<evidence type="ECO:0000256" key="2">
    <source>
        <dbReference type="ARBA" id="ARBA00022679"/>
    </source>
</evidence>
<proteinExistence type="predicted"/>
<reference evidence="4" key="2">
    <citation type="submission" date="2023-05" db="EMBL/GenBank/DDBJ databases">
        <authorList>
            <consortium name="Lawrence Berkeley National Laboratory"/>
            <person name="Steindorff A."/>
            <person name="Hensen N."/>
            <person name="Bonometti L."/>
            <person name="Westerberg I."/>
            <person name="Brannstrom I.O."/>
            <person name="Guillou S."/>
            <person name="Cros-Aarteil S."/>
            <person name="Calhoun S."/>
            <person name="Haridas S."/>
            <person name="Kuo A."/>
            <person name="Mondo S."/>
            <person name="Pangilinan J."/>
            <person name="Riley R."/>
            <person name="Labutti K."/>
            <person name="Andreopoulos B."/>
            <person name="Lipzen A."/>
            <person name="Chen C."/>
            <person name="Yanf M."/>
            <person name="Daum C."/>
            <person name="Ng V."/>
            <person name="Clum A."/>
            <person name="Ohm R."/>
            <person name="Martin F."/>
            <person name="Silar P."/>
            <person name="Natvig D."/>
            <person name="Lalanne C."/>
            <person name="Gautier V."/>
            <person name="Ament-Velasquez S.L."/>
            <person name="Kruys A."/>
            <person name="Hutchinson M.I."/>
            <person name="Powell A.J."/>
            <person name="Barry K."/>
            <person name="Miller A.N."/>
            <person name="Grigoriev I.V."/>
            <person name="Debuchy R."/>
            <person name="Gladieux P."/>
            <person name="Thoren M.H."/>
            <person name="Johannesson H."/>
        </authorList>
    </citation>
    <scope>NUCLEOTIDE SEQUENCE</scope>
    <source>
        <strain evidence="4">CBS 103.79</strain>
    </source>
</reference>
<dbReference type="PANTHER" id="PTHR12526">
    <property type="entry name" value="GLYCOSYLTRANSFERASE"/>
    <property type="match status" value="1"/>
</dbReference>
<dbReference type="GO" id="GO:0016757">
    <property type="term" value="F:glycosyltransferase activity"/>
    <property type="evidence" value="ECO:0007669"/>
    <property type="project" value="UniProtKB-KW"/>
</dbReference>
<dbReference type="Proteomes" id="UP001303889">
    <property type="component" value="Unassembled WGS sequence"/>
</dbReference>
<gene>
    <name evidence="4" type="ORF">C8A05DRAFT_41861</name>
</gene>
<evidence type="ECO:0000256" key="1">
    <source>
        <dbReference type="ARBA" id="ARBA00022676"/>
    </source>
</evidence>
<name>A0AAN6RWX4_9PEZI</name>
<protein>
    <submittedName>
        <fullName evidence="4">Glycosyltransferase</fullName>
    </submittedName>
</protein>
<dbReference type="AlphaFoldDB" id="A0AAN6RWX4"/>
<reference evidence="4" key="1">
    <citation type="journal article" date="2023" name="Mol. Phylogenet. Evol.">
        <title>Genome-scale phylogeny and comparative genomics of the fungal order Sordariales.</title>
        <authorList>
            <person name="Hensen N."/>
            <person name="Bonometti L."/>
            <person name="Westerberg I."/>
            <person name="Brannstrom I.O."/>
            <person name="Guillou S."/>
            <person name="Cros-Aarteil S."/>
            <person name="Calhoun S."/>
            <person name="Haridas S."/>
            <person name="Kuo A."/>
            <person name="Mondo S."/>
            <person name="Pangilinan J."/>
            <person name="Riley R."/>
            <person name="LaButti K."/>
            <person name="Andreopoulos B."/>
            <person name="Lipzen A."/>
            <person name="Chen C."/>
            <person name="Yan M."/>
            <person name="Daum C."/>
            <person name="Ng V."/>
            <person name="Clum A."/>
            <person name="Steindorff A."/>
            <person name="Ohm R.A."/>
            <person name="Martin F."/>
            <person name="Silar P."/>
            <person name="Natvig D.O."/>
            <person name="Lalanne C."/>
            <person name="Gautier V."/>
            <person name="Ament-Velasquez S.L."/>
            <person name="Kruys A."/>
            <person name="Hutchinson M.I."/>
            <person name="Powell A.J."/>
            <person name="Barry K."/>
            <person name="Miller A.N."/>
            <person name="Grigoriev I.V."/>
            <person name="Debuchy R."/>
            <person name="Gladieux P."/>
            <person name="Hiltunen Thoren M."/>
            <person name="Johannesson H."/>
        </authorList>
    </citation>
    <scope>NUCLEOTIDE SEQUENCE</scope>
    <source>
        <strain evidence="4">CBS 103.79</strain>
    </source>
</reference>
<organism evidence="4 5">
    <name type="scientific">Staphylotrichum tortipilum</name>
    <dbReference type="NCBI Taxonomy" id="2831512"/>
    <lineage>
        <taxon>Eukaryota</taxon>
        <taxon>Fungi</taxon>
        <taxon>Dikarya</taxon>
        <taxon>Ascomycota</taxon>
        <taxon>Pezizomycotina</taxon>
        <taxon>Sordariomycetes</taxon>
        <taxon>Sordariomycetidae</taxon>
        <taxon>Sordariales</taxon>
        <taxon>Chaetomiaceae</taxon>
        <taxon>Staphylotrichum</taxon>
    </lineage>
</organism>
<dbReference type="Pfam" id="PF00534">
    <property type="entry name" value="Glycos_transf_1"/>
    <property type="match status" value="1"/>
</dbReference>
<dbReference type="SUPFAM" id="SSF53756">
    <property type="entry name" value="UDP-Glycosyltransferase/glycogen phosphorylase"/>
    <property type="match status" value="1"/>
</dbReference>
<dbReference type="EMBL" id="MU855369">
    <property type="protein sequence ID" value="KAK3905151.1"/>
    <property type="molecule type" value="Genomic_DNA"/>
</dbReference>
<sequence length="414" mass="46489">MRVFLVQTAQGLTPSSGGYKANICLLQTLRIQGHETGQICYASDDEVVEFAARAEAKGINPNLTKDTLTVVNPPGVVHRLGVQTFTDEDGIYNWDQRSLRMDALVEFFSKYITAFGPTHVIFNDPITMKATAVLIAEKKEFCRINIIHTAEQIPFGPFVAGVDGHCLSPRVENELLRGLDGIWSVSKAVQDYAWTYGKLKTKFLVHTALTYLDNKTRDMPVIRNNIDKDEIGMVNPCPHKGLAILVALAKKFPHFKFVAWKSWGSRSVHIKELEALPNVRIESTTKNTDEIWDRIKVLLAPSLWHEAWGIIVTEAQLRGIPVIASNAGGLPEAKIGLPYCIPVKEVTGERHENGDYVVPEQDMAPWVAALEKVMTDRQEYTELQALTATTATKWLNDMDRHAHEKWLLSMMEKK</sequence>
<evidence type="ECO:0000313" key="5">
    <source>
        <dbReference type="Proteomes" id="UP001303889"/>
    </source>
</evidence>
<accession>A0AAN6RWX4</accession>
<keyword evidence="2" id="KW-0808">Transferase</keyword>
<keyword evidence="1" id="KW-0328">Glycosyltransferase</keyword>
<evidence type="ECO:0000259" key="3">
    <source>
        <dbReference type="Pfam" id="PF00534"/>
    </source>
</evidence>
<comment type="caution">
    <text evidence="4">The sequence shown here is derived from an EMBL/GenBank/DDBJ whole genome shotgun (WGS) entry which is preliminary data.</text>
</comment>
<dbReference type="Gene3D" id="3.40.50.2000">
    <property type="entry name" value="Glycogen Phosphorylase B"/>
    <property type="match status" value="1"/>
</dbReference>
<dbReference type="PANTHER" id="PTHR12526:SF510">
    <property type="entry name" value="D-INOSITOL 3-PHOSPHATE GLYCOSYLTRANSFERASE"/>
    <property type="match status" value="1"/>
</dbReference>